<keyword evidence="2" id="KW-1185">Reference proteome</keyword>
<dbReference type="AlphaFoldDB" id="A0A0D6MLD0"/>
<comment type="caution">
    <text evidence="1">The sequence shown here is derived from an EMBL/GenBank/DDBJ whole genome shotgun (WGS) entry which is preliminary data.</text>
</comment>
<reference evidence="1 2" key="1">
    <citation type="submission" date="2012-10" db="EMBL/GenBank/DDBJ databases">
        <title>Genome sequencing of Tanticharoenia sakaeratensis NBRC 103193.</title>
        <authorList>
            <person name="Azuma Y."/>
            <person name="Hadano H."/>
            <person name="Hirakawa H."/>
            <person name="Matsushita K."/>
        </authorList>
    </citation>
    <scope>NUCLEOTIDE SEQUENCE [LARGE SCALE GENOMIC DNA]</scope>
    <source>
        <strain evidence="1 2">NBRC 103193</strain>
    </source>
</reference>
<dbReference type="Proteomes" id="UP000032679">
    <property type="component" value="Unassembled WGS sequence"/>
</dbReference>
<organism evidence="1 2">
    <name type="scientific">Tanticharoenia sakaeratensis NBRC 103193</name>
    <dbReference type="NCBI Taxonomy" id="1231623"/>
    <lineage>
        <taxon>Bacteria</taxon>
        <taxon>Pseudomonadati</taxon>
        <taxon>Pseudomonadota</taxon>
        <taxon>Alphaproteobacteria</taxon>
        <taxon>Acetobacterales</taxon>
        <taxon>Acetobacteraceae</taxon>
        <taxon>Tanticharoenia</taxon>
    </lineage>
</organism>
<dbReference type="SUPFAM" id="SSF52540">
    <property type="entry name" value="P-loop containing nucleoside triphosphate hydrolases"/>
    <property type="match status" value="1"/>
</dbReference>
<dbReference type="InterPro" id="IPR027417">
    <property type="entry name" value="P-loop_NTPase"/>
</dbReference>
<name>A0A0D6MLD0_9PROT</name>
<protein>
    <submittedName>
        <fullName evidence="1">Protein imuA</fullName>
    </submittedName>
</protein>
<evidence type="ECO:0000313" key="1">
    <source>
        <dbReference type="EMBL" id="GAN54113.1"/>
    </source>
</evidence>
<proteinExistence type="predicted"/>
<evidence type="ECO:0000313" key="2">
    <source>
        <dbReference type="Proteomes" id="UP000032679"/>
    </source>
</evidence>
<gene>
    <name evidence="1" type="ORF">Tasa_016_033</name>
</gene>
<dbReference type="EMBL" id="BALE01000016">
    <property type="protein sequence ID" value="GAN54113.1"/>
    <property type="molecule type" value="Genomic_DNA"/>
</dbReference>
<sequence length="219" mass="23171">MDEIDAHLPGGGLALGALHEVAGSGFDAVHGAACTRFAAGIAARTKGSVLWILKDRDLYAPGLRQSGLADRRVVYVAAHTERDILACFEEGLRHGALGAVIAETERLPMTASRRLHLAAEATGSLAIAVRRGGRAAEFGQPNACVTRWRIASLPSVALPVPGVGRARWHLELLRCRGGMPADFYVEACDDRGRLAPCRLALPAVLGDRPVASGGWRARA</sequence>
<dbReference type="InterPro" id="IPR017026">
    <property type="entry name" value="ImuA"/>
</dbReference>
<dbReference type="STRING" id="1231623.Tasa_016_033"/>
<dbReference type="Gene3D" id="3.40.50.300">
    <property type="entry name" value="P-loop containing nucleotide triphosphate hydrolases"/>
    <property type="match status" value="1"/>
</dbReference>
<accession>A0A0D6MLD0</accession>
<dbReference type="PIRSF" id="PIRSF034285">
    <property type="entry name" value="UCP034285"/>
    <property type="match status" value="1"/>
</dbReference>